<reference evidence="3 4" key="1">
    <citation type="submission" date="2024-02" db="EMBL/GenBank/DDBJ databases">
        <title>Roseibium algae sp. nov., isolated from marine alga (Grateloupia sp.), showing potential in myo-inositol conversion.</title>
        <authorList>
            <person name="Wang Y."/>
        </authorList>
    </citation>
    <scope>NUCLEOTIDE SEQUENCE [LARGE SCALE GENOMIC DNA]</scope>
    <source>
        <strain evidence="3 4">H3510</strain>
    </source>
</reference>
<evidence type="ECO:0000313" key="4">
    <source>
        <dbReference type="Proteomes" id="UP001385499"/>
    </source>
</evidence>
<protein>
    <submittedName>
        <fullName evidence="3">YciI family protein</fullName>
    </submittedName>
</protein>
<dbReference type="Pfam" id="PF03795">
    <property type="entry name" value="YCII"/>
    <property type="match status" value="1"/>
</dbReference>
<dbReference type="Proteomes" id="UP001385499">
    <property type="component" value="Unassembled WGS sequence"/>
</dbReference>
<feature type="domain" description="YCII-related" evidence="2">
    <location>
        <begin position="17"/>
        <end position="87"/>
    </location>
</feature>
<gene>
    <name evidence="3" type="ORF">V6575_21745</name>
</gene>
<name>A0ABU8TSC5_9HYPH</name>
<evidence type="ECO:0000256" key="1">
    <source>
        <dbReference type="ARBA" id="ARBA00007689"/>
    </source>
</evidence>
<dbReference type="PANTHER" id="PTHR37828:SF1">
    <property type="entry name" value="YCII-RELATED DOMAIN-CONTAINING PROTEIN"/>
    <property type="match status" value="1"/>
</dbReference>
<comment type="similarity">
    <text evidence="1">Belongs to the YciI family.</text>
</comment>
<dbReference type="RefSeq" id="WP_340277430.1">
    <property type="nucleotide sequence ID" value="NZ_JBAKIA010000025.1"/>
</dbReference>
<dbReference type="EMBL" id="JBAKIA010000025">
    <property type="protein sequence ID" value="MEJ8476713.1"/>
    <property type="molecule type" value="Genomic_DNA"/>
</dbReference>
<proteinExistence type="inferred from homology"/>
<comment type="caution">
    <text evidence="3">The sequence shown here is derived from an EMBL/GenBank/DDBJ whole genome shotgun (WGS) entry which is preliminary data.</text>
</comment>
<dbReference type="InterPro" id="IPR011008">
    <property type="entry name" value="Dimeric_a/b-barrel"/>
</dbReference>
<dbReference type="InterPro" id="IPR005545">
    <property type="entry name" value="YCII"/>
</dbReference>
<evidence type="ECO:0000313" key="3">
    <source>
        <dbReference type="EMBL" id="MEJ8476713.1"/>
    </source>
</evidence>
<evidence type="ECO:0000259" key="2">
    <source>
        <dbReference type="Pfam" id="PF03795"/>
    </source>
</evidence>
<organism evidence="3 4">
    <name type="scientific">Roseibium algae</name>
    <dbReference type="NCBI Taxonomy" id="3123038"/>
    <lineage>
        <taxon>Bacteria</taxon>
        <taxon>Pseudomonadati</taxon>
        <taxon>Pseudomonadota</taxon>
        <taxon>Alphaproteobacteria</taxon>
        <taxon>Hyphomicrobiales</taxon>
        <taxon>Stappiaceae</taxon>
        <taxon>Roseibium</taxon>
    </lineage>
</organism>
<dbReference type="Gene3D" id="3.30.70.1060">
    <property type="entry name" value="Dimeric alpha+beta barrel"/>
    <property type="match status" value="1"/>
</dbReference>
<sequence>MNSETNLFVIDLEYRVSIEVVEPHLDAHIAFLEHCYATGVFLASGRKVPRTGGVILARGQSKSEIETLVAGDPFHQHELAHYTITEFVPSMTAPSLQL</sequence>
<dbReference type="SUPFAM" id="SSF54909">
    <property type="entry name" value="Dimeric alpha+beta barrel"/>
    <property type="match status" value="1"/>
</dbReference>
<accession>A0ABU8TSC5</accession>
<dbReference type="PANTHER" id="PTHR37828">
    <property type="entry name" value="GSR2449 PROTEIN"/>
    <property type="match status" value="1"/>
</dbReference>
<keyword evidence="4" id="KW-1185">Reference proteome</keyword>